<protein>
    <recommendedName>
        <fullName evidence="9">Aquaporin-like protein</fullName>
    </recommendedName>
</protein>
<name>A0A8E2JBX1_9PEZI</name>
<comment type="subcellular location">
    <subcellularLocation>
        <location evidence="1">Membrane</location>
        <topology evidence="1">Multi-pass membrane protein</topology>
    </subcellularLocation>
</comment>
<evidence type="ECO:0008006" key="9">
    <source>
        <dbReference type="Google" id="ProtNLM"/>
    </source>
</evidence>
<evidence type="ECO:0000313" key="7">
    <source>
        <dbReference type="EMBL" id="OCK76940.1"/>
    </source>
</evidence>
<dbReference type="InterPro" id="IPR023271">
    <property type="entry name" value="Aquaporin-like"/>
</dbReference>
<evidence type="ECO:0000256" key="1">
    <source>
        <dbReference type="ARBA" id="ARBA00004141"/>
    </source>
</evidence>
<dbReference type="PANTHER" id="PTHR43829">
    <property type="entry name" value="AQUAPORIN OR AQUAGLYCEROPORIN RELATED"/>
    <property type="match status" value="1"/>
</dbReference>
<dbReference type="AlphaFoldDB" id="A0A8E2JBX1"/>
<feature type="transmembrane region" description="Helical" evidence="6">
    <location>
        <begin position="141"/>
        <end position="161"/>
    </location>
</feature>
<keyword evidence="5 6" id="KW-0472">Membrane</keyword>
<evidence type="ECO:0000256" key="5">
    <source>
        <dbReference type="ARBA" id="ARBA00023136"/>
    </source>
</evidence>
<dbReference type="EMBL" id="KV745166">
    <property type="protein sequence ID" value="OCK76940.1"/>
    <property type="molecule type" value="Genomic_DNA"/>
</dbReference>
<dbReference type="PANTHER" id="PTHR43829:SF24">
    <property type="entry name" value="MIP AQUAPORIN (EUROFUNG)"/>
    <property type="match status" value="1"/>
</dbReference>
<evidence type="ECO:0000256" key="6">
    <source>
        <dbReference type="SAM" id="Phobius"/>
    </source>
</evidence>
<evidence type="ECO:0000256" key="4">
    <source>
        <dbReference type="ARBA" id="ARBA00022989"/>
    </source>
</evidence>
<dbReference type="GO" id="GO:0015254">
    <property type="term" value="F:glycerol channel activity"/>
    <property type="evidence" value="ECO:0007669"/>
    <property type="project" value="TreeGrafter"/>
</dbReference>
<evidence type="ECO:0000313" key="8">
    <source>
        <dbReference type="Proteomes" id="UP000250266"/>
    </source>
</evidence>
<dbReference type="Proteomes" id="UP000250266">
    <property type="component" value="Unassembled WGS sequence"/>
</dbReference>
<gene>
    <name evidence="7" type="ORF">K432DRAFT_461968</name>
</gene>
<evidence type="ECO:0000256" key="3">
    <source>
        <dbReference type="ARBA" id="ARBA00022692"/>
    </source>
</evidence>
<dbReference type="InterPro" id="IPR050363">
    <property type="entry name" value="MIP/Aquaporin"/>
</dbReference>
<dbReference type="GO" id="GO:0015250">
    <property type="term" value="F:water channel activity"/>
    <property type="evidence" value="ECO:0007669"/>
    <property type="project" value="TreeGrafter"/>
</dbReference>
<evidence type="ECO:0000256" key="2">
    <source>
        <dbReference type="ARBA" id="ARBA00022448"/>
    </source>
</evidence>
<dbReference type="OrthoDB" id="3222at2759"/>
<keyword evidence="3 6" id="KW-0812">Transmembrane</keyword>
<reference evidence="7 8" key="1">
    <citation type="journal article" date="2016" name="Nat. Commun.">
        <title>Ectomycorrhizal ecology is imprinted in the genome of the dominant symbiotic fungus Cenococcum geophilum.</title>
        <authorList>
            <consortium name="DOE Joint Genome Institute"/>
            <person name="Peter M."/>
            <person name="Kohler A."/>
            <person name="Ohm R.A."/>
            <person name="Kuo A."/>
            <person name="Krutzmann J."/>
            <person name="Morin E."/>
            <person name="Arend M."/>
            <person name="Barry K.W."/>
            <person name="Binder M."/>
            <person name="Choi C."/>
            <person name="Clum A."/>
            <person name="Copeland A."/>
            <person name="Grisel N."/>
            <person name="Haridas S."/>
            <person name="Kipfer T."/>
            <person name="LaButti K."/>
            <person name="Lindquist E."/>
            <person name="Lipzen A."/>
            <person name="Maire R."/>
            <person name="Meier B."/>
            <person name="Mihaltcheva S."/>
            <person name="Molinier V."/>
            <person name="Murat C."/>
            <person name="Poggeler S."/>
            <person name="Quandt C.A."/>
            <person name="Sperisen C."/>
            <person name="Tritt A."/>
            <person name="Tisserant E."/>
            <person name="Crous P.W."/>
            <person name="Henrissat B."/>
            <person name="Nehls U."/>
            <person name="Egli S."/>
            <person name="Spatafora J.W."/>
            <person name="Grigoriev I.V."/>
            <person name="Martin F.M."/>
        </authorList>
    </citation>
    <scope>NUCLEOTIDE SEQUENCE [LARGE SCALE GENOMIC DNA]</scope>
    <source>
        <strain evidence="7 8">CBS 459.81</strain>
    </source>
</reference>
<dbReference type="GO" id="GO:0005886">
    <property type="term" value="C:plasma membrane"/>
    <property type="evidence" value="ECO:0007669"/>
    <property type="project" value="TreeGrafter"/>
</dbReference>
<keyword evidence="4 6" id="KW-1133">Transmembrane helix</keyword>
<dbReference type="SUPFAM" id="SSF81338">
    <property type="entry name" value="Aquaporin-like"/>
    <property type="match status" value="1"/>
</dbReference>
<proteinExistence type="predicted"/>
<dbReference type="Gene3D" id="1.20.1080.10">
    <property type="entry name" value="Glycerol uptake facilitator protein"/>
    <property type="match status" value="1"/>
</dbReference>
<organism evidence="7 8">
    <name type="scientific">Lepidopterella palustris CBS 459.81</name>
    <dbReference type="NCBI Taxonomy" id="1314670"/>
    <lineage>
        <taxon>Eukaryota</taxon>
        <taxon>Fungi</taxon>
        <taxon>Dikarya</taxon>
        <taxon>Ascomycota</taxon>
        <taxon>Pezizomycotina</taxon>
        <taxon>Dothideomycetes</taxon>
        <taxon>Pleosporomycetidae</taxon>
        <taxon>Mytilinidiales</taxon>
        <taxon>Argynnaceae</taxon>
        <taxon>Lepidopterella</taxon>
    </lineage>
</organism>
<sequence length="225" mass="25654">MRDIYCRTGHRCNMCCVDSFRHLQRHDLKLRSQAVIRFHGYWYGFFPLPAPCAIPVAAFFTFTSVAVMSGTVLDLSDDSNAPHGAGMHAFILNLVDFAMASTLGYNTGPQTNLAKDIAARLIPYGVGYGGDMSERVWWTEAWTAAIFRGFLAVLSIMSRYSRARKVRPIIRESKGRRRERERWGRGSRRDLLEKRGRRRAKRSWKTGIFGSWKRDLALGHQLGGH</sequence>
<keyword evidence="2" id="KW-0813">Transport</keyword>
<accession>A0A8E2JBX1</accession>
<keyword evidence="8" id="KW-1185">Reference proteome</keyword>